<accession>A0A420RHU6</accession>
<sequence>MIVDAILHGHSRLLSQLDRSLRSLQPEPLKSYETWKRDVLTLRRNQFVNRRSGAKEYYLFHLCMDGYPRLILLQSLTPEDFEHNTLEAFYQFVTLRLKTDDWAEKLDHKWDLHHFRN</sequence>
<reference evidence="1 2" key="1">
    <citation type="journal article" date="2018" name="Sci. Rep.">
        <title>Characterisation of pathogen-specific regions and novel effector candidates in Fusarium oxysporum f. sp. cepae.</title>
        <authorList>
            <person name="Armitage A.D."/>
            <person name="Taylor A."/>
            <person name="Sobczyk M.K."/>
            <person name="Baxter L."/>
            <person name="Greenfield B.P."/>
            <person name="Bates H.J."/>
            <person name="Wilson F."/>
            <person name="Jackson A.C."/>
            <person name="Ott S."/>
            <person name="Harrison R.J."/>
            <person name="Clarkson J.P."/>
        </authorList>
    </citation>
    <scope>NUCLEOTIDE SEQUENCE [LARGE SCALE GENOMIC DNA]</scope>
    <source>
        <strain evidence="1 2">Fo_A28</strain>
    </source>
</reference>
<protein>
    <submittedName>
        <fullName evidence="1">Uncharacterized protein</fullName>
    </submittedName>
</protein>
<evidence type="ECO:0000313" key="1">
    <source>
        <dbReference type="EMBL" id="RKL16599.1"/>
    </source>
</evidence>
<proteinExistence type="predicted"/>
<dbReference type="Proteomes" id="UP000285860">
    <property type="component" value="Unassembled WGS sequence"/>
</dbReference>
<gene>
    <name evidence="1" type="ORF">BFJ68_g5214</name>
</gene>
<dbReference type="EMBL" id="MRCY01000018">
    <property type="protein sequence ID" value="RKL16599.1"/>
    <property type="molecule type" value="Genomic_DNA"/>
</dbReference>
<organism evidence="1 2">
    <name type="scientific">Fusarium oxysporum</name>
    <name type="common">Fusarium vascular wilt</name>
    <dbReference type="NCBI Taxonomy" id="5507"/>
    <lineage>
        <taxon>Eukaryota</taxon>
        <taxon>Fungi</taxon>
        <taxon>Dikarya</taxon>
        <taxon>Ascomycota</taxon>
        <taxon>Pezizomycotina</taxon>
        <taxon>Sordariomycetes</taxon>
        <taxon>Hypocreomycetidae</taxon>
        <taxon>Hypocreales</taxon>
        <taxon>Nectriaceae</taxon>
        <taxon>Fusarium</taxon>
        <taxon>Fusarium oxysporum species complex</taxon>
    </lineage>
</organism>
<evidence type="ECO:0000313" key="2">
    <source>
        <dbReference type="Proteomes" id="UP000285860"/>
    </source>
</evidence>
<dbReference type="AlphaFoldDB" id="A0A420RHU6"/>
<comment type="caution">
    <text evidence="1">The sequence shown here is derived from an EMBL/GenBank/DDBJ whole genome shotgun (WGS) entry which is preliminary data.</text>
</comment>
<name>A0A420RHU6_FUSOX</name>